<protein>
    <recommendedName>
        <fullName evidence="3">Lipoprotein</fullName>
    </recommendedName>
</protein>
<name>A0A4R5YE40_9MICC</name>
<dbReference type="RefSeq" id="WP_133346098.1">
    <property type="nucleotide sequence ID" value="NZ_SMZQ01000001.1"/>
</dbReference>
<evidence type="ECO:0008006" key="3">
    <source>
        <dbReference type="Google" id="ProtNLM"/>
    </source>
</evidence>
<gene>
    <name evidence="1" type="ORF">E2R57_02465</name>
</gene>
<organism evidence="1 2">
    <name type="scientific">Arthrobacter nitrophenolicus</name>
    <dbReference type="NCBI Taxonomy" id="683150"/>
    <lineage>
        <taxon>Bacteria</taxon>
        <taxon>Bacillati</taxon>
        <taxon>Actinomycetota</taxon>
        <taxon>Actinomycetes</taxon>
        <taxon>Micrococcales</taxon>
        <taxon>Micrococcaceae</taxon>
        <taxon>Arthrobacter</taxon>
    </lineage>
</organism>
<sequence length="229" mass="23703">METPTAGQPAGDGRRRAVLAAALVTVLLSGCSLDVRDPAAPEAAESPTVPATPTITPGHDAEAVAAQDLPFSAGGILARGVPVGISDGLREAPGWQVLKENVAGEIQYLKADGCLVSARVRGNQEALARADDRESTVALFQYLDPTVLPGYLKTDSLRWGEDLEAPERRVEVLLLEQAAPGGRATAVMARLFATAGSSVYVSVSCPDAPSLAGARADVATRLQVLPPSN</sequence>
<dbReference type="AlphaFoldDB" id="A0A4R5YE40"/>
<reference evidence="1 2" key="1">
    <citation type="submission" date="2019-03" db="EMBL/GenBank/DDBJ databases">
        <title>Genome Sequencing and Assembly of Various Microbes Isolated from Partially Reclaimed Soil and Acid Mine Drainage (AMD) Site.</title>
        <authorList>
            <person name="Steinbock B."/>
            <person name="Bechtold R."/>
            <person name="Sevigny J.L."/>
            <person name="Thomas D."/>
            <person name="Cuthill L.R."/>
            <person name="Aveiro Johannsen E.J."/>
            <person name="Thomas K."/>
            <person name="Ghosh A."/>
        </authorList>
    </citation>
    <scope>NUCLEOTIDE SEQUENCE [LARGE SCALE GENOMIC DNA]</scope>
    <source>
        <strain evidence="1 2">S-A1</strain>
    </source>
</reference>
<dbReference type="OrthoDB" id="4945937at2"/>
<evidence type="ECO:0000313" key="1">
    <source>
        <dbReference type="EMBL" id="TDL41542.1"/>
    </source>
</evidence>
<proteinExistence type="predicted"/>
<evidence type="ECO:0000313" key="2">
    <source>
        <dbReference type="Proteomes" id="UP000294621"/>
    </source>
</evidence>
<accession>A0A4R5YE40</accession>
<dbReference type="EMBL" id="SMZQ01000001">
    <property type="protein sequence ID" value="TDL41542.1"/>
    <property type="molecule type" value="Genomic_DNA"/>
</dbReference>
<dbReference type="Proteomes" id="UP000294621">
    <property type="component" value="Unassembled WGS sequence"/>
</dbReference>
<comment type="caution">
    <text evidence="1">The sequence shown here is derived from an EMBL/GenBank/DDBJ whole genome shotgun (WGS) entry which is preliminary data.</text>
</comment>